<dbReference type="GO" id="GO:0000166">
    <property type="term" value="F:nucleotide binding"/>
    <property type="evidence" value="ECO:0007669"/>
    <property type="project" value="InterPro"/>
</dbReference>
<dbReference type="InterPro" id="IPR004104">
    <property type="entry name" value="Gfo/Idh/MocA-like_OxRdtase_C"/>
</dbReference>
<name>A0A1S7UAS1_9HYPH</name>
<dbReference type="Pfam" id="PF01408">
    <property type="entry name" value="GFO_IDH_MocA"/>
    <property type="match status" value="1"/>
</dbReference>
<feature type="domain" description="Gfo/Idh/MocA-like oxidoreductase C-terminal" evidence="2">
    <location>
        <begin position="131"/>
        <end position="332"/>
    </location>
</feature>
<keyword evidence="4" id="KW-1185">Reference proteome</keyword>
<dbReference type="Gene3D" id="3.40.50.720">
    <property type="entry name" value="NAD(P)-binding Rossmann-like Domain"/>
    <property type="match status" value="1"/>
</dbReference>
<comment type="caution">
    <text evidence="3">The sequence shown here is derived from an EMBL/GenBank/DDBJ whole genome shotgun (WGS) entry which is preliminary data.</text>
</comment>
<dbReference type="InterPro" id="IPR051450">
    <property type="entry name" value="Gfo/Idh/MocA_Oxidoreductases"/>
</dbReference>
<dbReference type="RefSeq" id="WP_080855310.1">
    <property type="nucleotide sequence ID" value="NZ_LT009777.1"/>
</dbReference>
<dbReference type="PANTHER" id="PTHR43377">
    <property type="entry name" value="BILIVERDIN REDUCTASE A"/>
    <property type="match status" value="1"/>
</dbReference>
<protein>
    <submittedName>
        <fullName evidence="3">Oxidoreductase domain protein</fullName>
    </submittedName>
</protein>
<evidence type="ECO:0000313" key="3">
    <source>
        <dbReference type="EMBL" id="CVI64006.1"/>
    </source>
</evidence>
<accession>A0A1S7UAS1</accession>
<dbReference type="Proteomes" id="UP000192140">
    <property type="component" value="Unassembled WGS sequence"/>
</dbReference>
<dbReference type="Pfam" id="PF02894">
    <property type="entry name" value="GFO_IDH_MocA_C"/>
    <property type="match status" value="1"/>
</dbReference>
<reference evidence="3" key="1">
    <citation type="submission" date="2016-01" db="EMBL/GenBank/DDBJ databases">
        <authorList>
            <person name="Regsiter A."/>
            <person name="william w."/>
        </authorList>
    </citation>
    <scope>NUCLEOTIDE SEQUENCE</scope>
    <source>
        <strain evidence="3">NCPPB 1641</strain>
    </source>
</reference>
<feature type="domain" description="Gfo/Idh/MocA-like oxidoreductase N-terminal" evidence="1">
    <location>
        <begin position="1"/>
        <end position="115"/>
    </location>
</feature>
<dbReference type="SUPFAM" id="SSF51735">
    <property type="entry name" value="NAD(P)-binding Rossmann-fold domains"/>
    <property type="match status" value="1"/>
</dbReference>
<evidence type="ECO:0000313" key="4">
    <source>
        <dbReference type="Proteomes" id="UP000192140"/>
    </source>
</evidence>
<proteinExistence type="predicted"/>
<evidence type="ECO:0000259" key="2">
    <source>
        <dbReference type="Pfam" id="PF02894"/>
    </source>
</evidence>
<organism evidence="3 4">
    <name type="scientific">Agrobacterium deltaense NCPPB 1641</name>
    <dbReference type="NCBI Taxonomy" id="1183425"/>
    <lineage>
        <taxon>Bacteria</taxon>
        <taxon>Pseudomonadati</taxon>
        <taxon>Pseudomonadota</taxon>
        <taxon>Alphaproteobacteria</taxon>
        <taxon>Hyphomicrobiales</taxon>
        <taxon>Rhizobiaceae</taxon>
        <taxon>Rhizobium/Agrobacterium group</taxon>
        <taxon>Agrobacterium</taxon>
    </lineage>
</organism>
<dbReference type="EMBL" id="FCNP01000050">
    <property type="protein sequence ID" value="CVI64006.1"/>
    <property type="molecule type" value="Genomic_DNA"/>
</dbReference>
<gene>
    <name evidence="3" type="ORF">AGR7A_pAt30067</name>
</gene>
<dbReference type="SUPFAM" id="SSF55347">
    <property type="entry name" value="Glyceraldehyde-3-phosphate dehydrogenase-like, C-terminal domain"/>
    <property type="match status" value="1"/>
</dbReference>
<dbReference type="InterPro" id="IPR000683">
    <property type="entry name" value="Gfo/Idh/MocA-like_OxRdtase_N"/>
</dbReference>
<dbReference type="PANTHER" id="PTHR43377:SF8">
    <property type="entry name" value="BLR3664 PROTEIN"/>
    <property type="match status" value="1"/>
</dbReference>
<evidence type="ECO:0000259" key="1">
    <source>
        <dbReference type="Pfam" id="PF01408"/>
    </source>
</evidence>
<dbReference type="AlphaFoldDB" id="A0A1S7UAS1"/>
<dbReference type="Gene3D" id="3.30.360.10">
    <property type="entry name" value="Dihydrodipicolinate Reductase, domain 2"/>
    <property type="match status" value="1"/>
</dbReference>
<dbReference type="InterPro" id="IPR036291">
    <property type="entry name" value="NAD(P)-bd_dom_sf"/>
</dbReference>
<sequence length="345" mass="37418">MRIGVIGAGFIGRTHIKAARSVPGLDVVGYVDPLAKKEHPDLSGLRSFDDVDALMKEGIDGVVVSVPDEFHVPVASDCLMRGLAVMLEKPAARSLAEVIELSQATTDIESRLLVAHQRRHHPVSKLVMDIISKGELGKIIGVGGVFALRKDDNYFVERPRGVVLTNLVHDFDLLQFYCGRLKAVTAAVSHEGRGAVEEDTIAATMEFEGGAVGTMVATDSAPSPWGWDQSTHELPSIPYDERGTTYSLLGTKGSISIPDLHFYHHGDGESWHQPLIHSKLNITGESAYVNQLTHFKEIMEGKARPIVGIREAMYTQAGLEAVLLSGADGVRIAIDELIETVRGNL</sequence>